<organism evidence="1 2">
    <name type="scientific">Clostridium cadaveris</name>
    <dbReference type="NCBI Taxonomy" id="1529"/>
    <lineage>
        <taxon>Bacteria</taxon>
        <taxon>Bacillati</taxon>
        <taxon>Bacillota</taxon>
        <taxon>Clostridia</taxon>
        <taxon>Eubacteriales</taxon>
        <taxon>Clostridiaceae</taxon>
        <taxon>Clostridium</taxon>
    </lineage>
</organism>
<dbReference type="Proteomes" id="UP000182135">
    <property type="component" value="Unassembled WGS sequence"/>
</dbReference>
<dbReference type="AlphaFoldDB" id="A0A1I2M7A8"/>
<evidence type="ECO:0000313" key="2">
    <source>
        <dbReference type="Proteomes" id="UP000182135"/>
    </source>
</evidence>
<accession>A0A1I2M7A8</accession>
<dbReference type="OrthoDB" id="1932748at2"/>
<sequence>MPARCKVCGKYLNESQYSKDGEYKSCPRCSTENGEEHVYYPYPQSFGITPLRASANKPEGPQSYCTSCRGRGSNNSTGLLCSQIKNME</sequence>
<dbReference type="EMBL" id="FOOE01000013">
    <property type="protein sequence ID" value="SFF87344.1"/>
    <property type="molecule type" value="Genomic_DNA"/>
</dbReference>
<protein>
    <submittedName>
        <fullName evidence="1">Uncharacterized protein</fullName>
    </submittedName>
</protein>
<name>A0A1I2M7A8_9CLOT</name>
<dbReference type="RefSeq" id="WP_074845657.1">
    <property type="nucleotide sequence ID" value="NZ_FOOE01000013.1"/>
</dbReference>
<gene>
    <name evidence="1" type="ORF">SAMN04487885_11366</name>
</gene>
<keyword evidence="2" id="KW-1185">Reference proteome</keyword>
<proteinExistence type="predicted"/>
<reference evidence="1 2" key="1">
    <citation type="submission" date="2016-10" db="EMBL/GenBank/DDBJ databases">
        <authorList>
            <person name="de Groot N.N."/>
        </authorList>
    </citation>
    <scope>NUCLEOTIDE SEQUENCE [LARGE SCALE GENOMIC DNA]</scope>
    <source>
        <strain evidence="1 2">NLAE-zl-G419</strain>
    </source>
</reference>
<dbReference type="STRING" id="1529.SAMN04487885_11366"/>
<evidence type="ECO:0000313" key="1">
    <source>
        <dbReference type="EMBL" id="SFF87344.1"/>
    </source>
</evidence>